<dbReference type="SUPFAM" id="SSF51445">
    <property type="entry name" value="(Trans)glycosidases"/>
    <property type="match status" value="1"/>
</dbReference>
<reference evidence="1 2" key="1">
    <citation type="journal article" date="2016" name="Nat. Commun.">
        <title>Thousands of microbial genomes shed light on interconnected biogeochemical processes in an aquifer system.</title>
        <authorList>
            <person name="Anantharaman K."/>
            <person name="Brown C.T."/>
            <person name="Hug L.A."/>
            <person name="Sharon I."/>
            <person name="Castelle C.J."/>
            <person name="Probst A.J."/>
            <person name="Thomas B.C."/>
            <person name="Singh A."/>
            <person name="Wilkins M.J."/>
            <person name="Karaoz U."/>
            <person name="Brodie E.L."/>
            <person name="Williams K.H."/>
            <person name="Hubbard S.S."/>
            <person name="Banfield J.F."/>
        </authorList>
    </citation>
    <scope>NUCLEOTIDE SEQUENCE [LARGE SCALE GENOMIC DNA]</scope>
</reference>
<dbReference type="STRING" id="1797457.A2160_03685"/>
<evidence type="ECO:0008006" key="3">
    <source>
        <dbReference type="Google" id="ProtNLM"/>
    </source>
</evidence>
<name>A0A1F5E8W1_9BACT</name>
<accession>A0A1F5E8W1</accession>
<dbReference type="Proteomes" id="UP000177006">
    <property type="component" value="Unassembled WGS sequence"/>
</dbReference>
<evidence type="ECO:0000313" key="1">
    <source>
        <dbReference type="EMBL" id="OGD63750.1"/>
    </source>
</evidence>
<protein>
    <recommendedName>
        <fullName evidence="3">GH18 domain-containing protein</fullName>
    </recommendedName>
</protein>
<sequence>MKKKTIFAIILFSVLTLILLSTLKFSYFQKPKNTYSTQNQNALWLRYQWVGEAHKKEEYEKLAQDLKQNKITDAFFHVGPLNDQGNIEPEKYPFAQDLIGNLKPYYPELKIQAWIGQVEKRGGGILDISDLEVRNNIVATSEKLLNLGFDGVHYNIEPIYSGDANILDLTRKTKAITQAKSKTLSIASDEMEIFPGADKLIRPFVKQAGFWSKEYYREVADNVDQIAVMMYDTGLPFRGMFSNIVAWETRSILVNLKDKEVTVFMGVPTYEDKRWSFHPEAENMESGILGVQKGLEDFNKSDLERFGIAIYAEWTTDKKEWQFYRSHWLQISRD</sequence>
<dbReference type="Gene3D" id="3.20.20.80">
    <property type="entry name" value="Glycosidases"/>
    <property type="match status" value="1"/>
</dbReference>
<dbReference type="AlphaFoldDB" id="A0A1F5E8W1"/>
<gene>
    <name evidence="1" type="ORF">A2160_03685</name>
</gene>
<dbReference type="EMBL" id="MEZK01000005">
    <property type="protein sequence ID" value="OGD63750.1"/>
    <property type="molecule type" value="Genomic_DNA"/>
</dbReference>
<evidence type="ECO:0000313" key="2">
    <source>
        <dbReference type="Proteomes" id="UP000177006"/>
    </source>
</evidence>
<proteinExistence type="predicted"/>
<comment type="caution">
    <text evidence="1">The sequence shown here is derived from an EMBL/GenBank/DDBJ whole genome shotgun (WGS) entry which is preliminary data.</text>
</comment>
<dbReference type="InterPro" id="IPR017853">
    <property type="entry name" value="GH"/>
</dbReference>
<organism evidence="1 2">
    <name type="scientific">Candidatus Beckwithbacteria bacterium RBG_13_42_9</name>
    <dbReference type="NCBI Taxonomy" id="1797457"/>
    <lineage>
        <taxon>Bacteria</taxon>
        <taxon>Candidatus Beckwithiibacteriota</taxon>
    </lineage>
</organism>